<dbReference type="SUPFAM" id="SSF53474">
    <property type="entry name" value="alpha/beta-Hydrolases"/>
    <property type="match status" value="1"/>
</dbReference>
<protein>
    <submittedName>
        <fullName evidence="3">Alpha/beta hydrolase</fullName>
    </submittedName>
</protein>
<dbReference type="Gene3D" id="3.40.50.1820">
    <property type="entry name" value="alpha/beta hydrolase"/>
    <property type="match status" value="1"/>
</dbReference>
<feature type="compositionally biased region" description="Low complexity" evidence="1">
    <location>
        <begin position="8"/>
        <end position="22"/>
    </location>
</feature>
<reference evidence="3 4" key="1">
    <citation type="submission" date="2023-10" db="EMBL/GenBank/DDBJ databases">
        <title>Surface-active antibiotics is a multifunctional adaptation for post-fire microbes.</title>
        <authorList>
            <person name="Liu M.D."/>
            <person name="Du Y."/>
            <person name="Koupaei S.K."/>
            <person name="Kim N.R."/>
            <person name="Zhang W."/>
            <person name="Traxler M.F."/>
        </authorList>
    </citation>
    <scope>NUCLEOTIDE SEQUENCE [LARGE SCALE GENOMIC DNA]</scope>
    <source>
        <strain evidence="3 4">F3</strain>
    </source>
</reference>
<gene>
    <name evidence="3" type="ORF">RW095_29210</name>
</gene>
<evidence type="ECO:0000259" key="2">
    <source>
        <dbReference type="Pfam" id="PF00561"/>
    </source>
</evidence>
<evidence type="ECO:0000313" key="4">
    <source>
        <dbReference type="Proteomes" id="UP001302652"/>
    </source>
</evidence>
<feature type="compositionally biased region" description="Low complexity" evidence="1">
    <location>
        <begin position="336"/>
        <end position="349"/>
    </location>
</feature>
<feature type="region of interest" description="Disordered" evidence="1">
    <location>
        <begin position="336"/>
        <end position="357"/>
    </location>
</feature>
<keyword evidence="4" id="KW-1185">Reference proteome</keyword>
<dbReference type="InterPro" id="IPR029058">
    <property type="entry name" value="AB_hydrolase_fold"/>
</dbReference>
<dbReference type="Proteomes" id="UP001302652">
    <property type="component" value="Chromosome 1"/>
</dbReference>
<dbReference type="PANTHER" id="PTHR46438">
    <property type="entry name" value="ALPHA/BETA-HYDROLASES SUPERFAMILY PROTEIN"/>
    <property type="match status" value="1"/>
</dbReference>
<dbReference type="EMBL" id="CP136513">
    <property type="protein sequence ID" value="WOD20276.1"/>
    <property type="molecule type" value="Genomic_DNA"/>
</dbReference>
<dbReference type="InterPro" id="IPR000073">
    <property type="entry name" value="AB_hydrolase_1"/>
</dbReference>
<feature type="region of interest" description="Disordered" evidence="1">
    <location>
        <begin position="1"/>
        <end position="22"/>
    </location>
</feature>
<dbReference type="PRINTS" id="PR00111">
    <property type="entry name" value="ABHYDROLASE"/>
</dbReference>
<keyword evidence="3" id="KW-0378">Hydrolase</keyword>
<accession>A0ABZ0ET20</accession>
<organism evidence="3 4">
    <name type="scientific">Paraburkholderia kirstenboschensis</name>
    <dbReference type="NCBI Taxonomy" id="1245436"/>
    <lineage>
        <taxon>Bacteria</taxon>
        <taxon>Pseudomonadati</taxon>
        <taxon>Pseudomonadota</taxon>
        <taxon>Betaproteobacteria</taxon>
        <taxon>Burkholderiales</taxon>
        <taxon>Burkholderiaceae</taxon>
        <taxon>Paraburkholderia</taxon>
    </lineage>
</organism>
<proteinExistence type="predicted"/>
<dbReference type="Pfam" id="PF00561">
    <property type="entry name" value="Abhydrolase_1"/>
    <property type="match status" value="1"/>
</dbReference>
<dbReference type="PANTHER" id="PTHR46438:SF11">
    <property type="entry name" value="LIPASE-RELATED"/>
    <property type="match status" value="1"/>
</dbReference>
<sequence length="357" mass="38528">MAGIEPQSSGSSAPGAAPGAASGSASTMALNSAALPPRSLADRLGITSVSRDQLRRCYTQSGSNFVRIMGADVHYIDAGSGDTIVTIHGFASSLHTWNRVADELKHAYRVIRLDLPPFGVTGPLRSTTGAIETMNLPTYRRFIDTFLQALGVSRAIFIGNSLGGLISWDYAVRHREAVERLVLIDSAGFPMKLPIYTGLFNSALVRASSPRWLPEIIIRSAVRNVYGDPRKIDAVTLRRYVEFFHGEGTRAAIGKMVPTLDFAEPDTNVLTTLTVPTLVLWGAKDRWIPTAHAAEFARRIPGAKSVMYPGLGHIPMEEAPERVLADLRAFLGSNVSNSASSSAELPLPEKGFRRASA</sequence>
<dbReference type="GO" id="GO:0016787">
    <property type="term" value="F:hydrolase activity"/>
    <property type="evidence" value="ECO:0007669"/>
    <property type="project" value="UniProtKB-KW"/>
</dbReference>
<feature type="domain" description="AB hydrolase-1" evidence="2">
    <location>
        <begin position="83"/>
        <end position="320"/>
    </location>
</feature>
<evidence type="ECO:0000313" key="3">
    <source>
        <dbReference type="EMBL" id="WOD20276.1"/>
    </source>
</evidence>
<name>A0ABZ0ET20_9BURK</name>
<evidence type="ECO:0000256" key="1">
    <source>
        <dbReference type="SAM" id="MobiDB-lite"/>
    </source>
</evidence>
<dbReference type="RefSeq" id="WP_317022225.1">
    <property type="nucleotide sequence ID" value="NZ_CP136513.1"/>
</dbReference>